<keyword evidence="4" id="KW-1185">Reference proteome</keyword>
<dbReference type="Proteomes" id="UP001165065">
    <property type="component" value="Unassembled WGS sequence"/>
</dbReference>
<evidence type="ECO:0000259" key="2">
    <source>
        <dbReference type="PROSITE" id="PS50222"/>
    </source>
</evidence>
<name>A0A9W7L5Q8_9STRA</name>
<reference evidence="4" key="1">
    <citation type="journal article" date="2023" name="Commun. Biol.">
        <title>Genome analysis of Parmales, the sister group of diatoms, reveals the evolutionary specialization of diatoms from phago-mixotrophs to photoautotrophs.</title>
        <authorList>
            <person name="Ban H."/>
            <person name="Sato S."/>
            <person name="Yoshikawa S."/>
            <person name="Yamada K."/>
            <person name="Nakamura Y."/>
            <person name="Ichinomiya M."/>
            <person name="Sato N."/>
            <person name="Blanc-Mathieu R."/>
            <person name="Endo H."/>
            <person name="Kuwata A."/>
            <person name="Ogata H."/>
        </authorList>
    </citation>
    <scope>NUCLEOTIDE SEQUENCE [LARGE SCALE GENOMIC DNA]</scope>
</reference>
<evidence type="ECO:0000313" key="3">
    <source>
        <dbReference type="EMBL" id="GMI34404.1"/>
    </source>
</evidence>
<dbReference type="PROSITE" id="PS50222">
    <property type="entry name" value="EF_HAND_2"/>
    <property type="match status" value="1"/>
</dbReference>
<dbReference type="PROSITE" id="PS00018">
    <property type="entry name" value="EF_HAND_1"/>
    <property type="match status" value="1"/>
</dbReference>
<dbReference type="GO" id="GO:0005509">
    <property type="term" value="F:calcium ion binding"/>
    <property type="evidence" value="ECO:0007669"/>
    <property type="project" value="InterPro"/>
</dbReference>
<protein>
    <recommendedName>
        <fullName evidence="2">EF-hand domain-containing protein</fullName>
    </recommendedName>
</protein>
<feature type="domain" description="EF-hand" evidence="2">
    <location>
        <begin position="43"/>
        <end position="78"/>
    </location>
</feature>
<sequence>MKAYDDHAEDDYRKQFKKFADSSTNRITKEDFHSTLLTLGVALDATLFEEKFAIWDADHSNTITEDEYLKFCKEQLDNNQRHEVVFKFMKNKDQFDREIDAREKNDLDSKFVVGVNHTYDGSTNEVFLSALDQANLGEYNSSTGTSSSSTSSDSRLAFVSLI</sequence>
<keyword evidence="1" id="KW-0106">Calcium</keyword>
<dbReference type="InterPro" id="IPR018247">
    <property type="entry name" value="EF_Hand_1_Ca_BS"/>
</dbReference>
<evidence type="ECO:0000256" key="1">
    <source>
        <dbReference type="ARBA" id="ARBA00022837"/>
    </source>
</evidence>
<dbReference type="SUPFAM" id="SSF47473">
    <property type="entry name" value="EF-hand"/>
    <property type="match status" value="1"/>
</dbReference>
<evidence type="ECO:0000313" key="4">
    <source>
        <dbReference type="Proteomes" id="UP001165065"/>
    </source>
</evidence>
<dbReference type="EMBL" id="BRYA01000042">
    <property type="protein sequence ID" value="GMI34404.1"/>
    <property type="molecule type" value="Genomic_DNA"/>
</dbReference>
<dbReference type="InterPro" id="IPR002048">
    <property type="entry name" value="EF_hand_dom"/>
</dbReference>
<comment type="caution">
    <text evidence="3">The sequence shown here is derived from an EMBL/GenBank/DDBJ whole genome shotgun (WGS) entry which is preliminary data.</text>
</comment>
<dbReference type="InterPro" id="IPR011992">
    <property type="entry name" value="EF-hand-dom_pair"/>
</dbReference>
<proteinExistence type="predicted"/>
<dbReference type="Gene3D" id="1.10.238.10">
    <property type="entry name" value="EF-hand"/>
    <property type="match status" value="1"/>
</dbReference>
<dbReference type="AlphaFoldDB" id="A0A9W7L5Q8"/>
<dbReference type="OrthoDB" id="199976at2759"/>
<accession>A0A9W7L5Q8</accession>
<organism evidence="3 4">
    <name type="scientific">Triparma columacea</name>
    <dbReference type="NCBI Taxonomy" id="722753"/>
    <lineage>
        <taxon>Eukaryota</taxon>
        <taxon>Sar</taxon>
        <taxon>Stramenopiles</taxon>
        <taxon>Ochrophyta</taxon>
        <taxon>Bolidophyceae</taxon>
        <taxon>Parmales</taxon>
        <taxon>Triparmaceae</taxon>
        <taxon>Triparma</taxon>
    </lineage>
</organism>
<gene>
    <name evidence="3" type="ORF">TrCOL_g12806</name>
</gene>